<sequence length="148" mass="15123">MTPLTNTQGLSRIETVSIVGIACFAVVLLLALGSYMLSLMQQGNDANALNTAQGVAAVEAAGGCLVPGCSGGNDAAHRKHLQPDGANVAYYAKGANTLVADPPAGYNEGDTLVVDGKEQHVERGTMIIEATARDGQAVCAWVAAPERG</sequence>
<feature type="transmembrane region" description="Helical" evidence="1">
    <location>
        <begin position="16"/>
        <end position="37"/>
    </location>
</feature>
<gene>
    <name evidence="2" type="ORF">C1877_00195</name>
</gene>
<dbReference type="AlphaFoldDB" id="A0A369M8T9"/>
<proteinExistence type="predicted"/>
<evidence type="ECO:0000313" key="2">
    <source>
        <dbReference type="EMBL" id="RDB66915.1"/>
    </source>
</evidence>
<organism evidence="2 3">
    <name type="scientific">Gordonibacter pamelaeae</name>
    <dbReference type="NCBI Taxonomy" id="471189"/>
    <lineage>
        <taxon>Bacteria</taxon>
        <taxon>Bacillati</taxon>
        <taxon>Actinomycetota</taxon>
        <taxon>Coriobacteriia</taxon>
        <taxon>Eggerthellales</taxon>
        <taxon>Eggerthellaceae</taxon>
        <taxon>Gordonibacter</taxon>
    </lineage>
</organism>
<dbReference type="EMBL" id="PPTS01000001">
    <property type="protein sequence ID" value="RDB66915.1"/>
    <property type="molecule type" value="Genomic_DNA"/>
</dbReference>
<dbReference type="Proteomes" id="UP000254000">
    <property type="component" value="Unassembled WGS sequence"/>
</dbReference>
<keyword evidence="3" id="KW-1185">Reference proteome</keyword>
<keyword evidence="1" id="KW-0472">Membrane</keyword>
<name>A0A369M8T9_9ACTN</name>
<comment type="caution">
    <text evidence="2">The sequence shown here is derived from an EMBL/GenBank/DDBJ whole genome shotgun (WGS) entry which is preliminary data.</text>
</comment>
<dbReference type="RefSeq" id="WP_015539248.1">
    <property type="nucleotide sequence ID" value="NZ_CABMMS010000001.1"/>
</dbReference>
<accession>A0A369M8T9</accession>
<protein>
    <submittedName>
        <fullName evidence="2">Uncharacterized protein</fullName>
    </submittedName>
</protein>
<evidence type="ECO:0000256" key="1">
    <source>
        <dbReference type="SAM" id="Phobius"/>
    </source>
</evidence>
<evidence type="ECO:0000313" key="3">
    <source>
        <dbReference type="Proteomes" id="UP000254000"/>
    </source>
</evidence>
<keyword evidence="1" id="KW-0812">Transmembrane</keyword>
<dbReference type="OrthoDB" id="2084061at2"/>
<reference evidence="2 3" key="1">
    <citation type="journal article" date="2018" name="Elife">
        <title>Discovery and characterization of a prevalent human gut bacterial enzyme sufficient for the inactivation of a family of plant toxins.</title>
        <authorList>
            <person name="Koppel N."/>
            <person name="Bisanz J.E."/>
            <person name="Pandelia M.E."/>
            <person name="Turnbaugh P.J."/>
            <person name="Balskus E.P."/>
        </authorList>
    </citation>
    <scope>NUCLEOTIDE SEQUENCE [LARGE SCALE GENOMIC DNA]</scope>
    <source>
        <strain evidence="2 3">3C</strain>
    </source>
</reference>
<keyword evidence="1" id="KW-1133">Transmembrane helix</keyword>
<dbReference type="GeneID" id="78358142"/>